<evidence type="ECO:0000256" key="1">
    <source>
        <dbReference type="SAM" id="MobiDB-lite"/>
    </source>
</evidence>
<evidence type="ECO:0000313" key="7">
    <source>
        <dbReference type="EMBL" id="CAA6381755.1"/>
    </source>
</evidence>
<dbReference type="Proteomes" id="UP000507112">
    <property type="component" value="Unassembled WGS sequence"/>
</dbReference>
<dbReference type="Proteomes" id="UP000459586">
    <property type="component" value="Unassembled WGS sequence"/>
</dbReference>
<dbReference type="Proteomes" id="UP000459702">
    <property type="component" value="Unassembled WGS sequence"/>
</dbReference>
<dbReference type="Proteomes" id="UP000442782">
    <property type="component" value="Unassembled WGS sequence"/>
</dbReference>
<reference evidence="10 11" key="1">
    <citation type="submission" date="2018-11" db="EMBL/GenBank/DDBJ databases">
        <title>Genomic profiling of Staphylococcus species from a Poultry farm system in KwaZulu-Natal, South Africa.</title>
        <authorList>
            <person name="Amoako D.G."/>
            <person name="Somboro A.M."/>
            <person name="Abia A.L.K."/>
            <person name="Bester L.A."/>
            <person name="Essack S.Y."/>
        </authorList>
    </citation>
    <scope>NUCLEOTIDE SEQUENCE [LARGE SCALE GENOMIC DNA]</scope>
    <source>
        <strain evidence="10 11">SA9</strain>
    </source>
</reference>
<evidence type="ECO:0000313" key="10">
    <source>
        <dbReference type="EMBL" id="RZH93004.1"/>
    </source>
</evidence>
<dbReference type="Proteomes" id="UP000293434">
    <property type="component" value="Unassembled WGS sequence"/>
</dbReference>
<dbReference type="Proteomes" id="UP000505390">
    <property type="component" value="Unassembled WGS sequence"/>
</dbReference>
<evidence type="ECO:0000313" key="16">
    <source>
        <dbReference type="Proteomes" id="UP000459586"/>
    </source>
</evidence>
<evidence type="ECO:0000313" key="13">
    <source>
        <dbReference type="Proteomes" id="UP000442782"/>
    </source>
</evidence>
<gene>
    <name evidence="10" type="ORF">EIG94_08270</name>
    <name evidence="2" type="ORF">SAMEA1029512_02245</name>
    <name evidence="3" type="ORF">SAMEA1029528_02373</name>
    <name evidence="4" type="ORF">SAMEA2078260_02306</name>
    <name evidence="6" type="ORF">SAMEA2078588_02321</name>
    <name evidence="7" type="ORF">SAMEA2080344_02377</name>
    <name evidence="5" type="ORF">SAMEA2081063_02362</name>
    <name evidence="8" type="ORF">SAMEA4008575_02436</name>
    <name evidence="9" type="ORF">SAMEA70146418_02410</name>
</gene>
<dbReference type="EMBL" id="CAIIGD010000010">
    <property type="protein sequence ID" value="CAC8231130.1"/>
    <property type="molecule type" value="Genomic_DNA"/>
</dbReference>
<sequence>MAIKKTTTTEKSTQKTTKPTEKKTTRTAKPKRKEVDLSQSVLVINMTQGSLTYVAKKGTGYLELSEYLDSDYLTVEELKIMKSSARGMFDKGWLFVDDEDVVEFLGIKKQMDAILLPDELDDLFELPADELRERLKSLSPSVKETVHLAMKKKYEDGELANAHVIRAIEESVNIDNNVSILNI</sequence>
<feature type="region of interest" description="Disordered" evidence="1">
    <location>
        <begin position="1"/>
        <end position="33"/>
    </location>
</feature>
<dbReference type="EMBL" id="CACURZ010000016">
    <property type="protein sequence ID" value="CAA6381755.1"/>
    <property type="molecule type" value="Genomic_DNA"/>
</dbReference>
<evidence type="ECO:0000313" key="5">
    <source>
        <dbReference type="EMBL" id="CAA4700846.1"/>
    </source>
</evidence>
<dbReference type="EMBL" id="CACTOE010000017">
    <property type="protein sequence ID" value="CAA4149880.1"/>
    <property type="molecule type" value="Genomic_DNA"/>
</dbReference>
<evidence type="ECO:0000313" key="15">
    <source>
        <dbReference type="Proteomes" id="UP000443708"/>
    </source>
</evidence>
<evidence type="ECO:0000313" key="6">
    <source>
        <dbReference type="EMBL" id="CAA6116763.1"/>
    </source>
</evidence>
<dbReference type="Proteomes" id="UP000443506">
    <property type="component" value="Unassembled WGS sequence"/>
</dbReference>
<protein>
    <submittedName>
        <fullName evidence="4">Phage protein</fullName>
    </submittedName>
</protein>
<feature type="compositionally biased region" description="Low complexity" evidence="1">
    <location>
        <begin position="1"/>
        <end position="17"/>
    </location>
</feature>
<evidence type="ECO:0000313" key="8">
    <source>
        <dbReference type="EMBL" id="CAC5808040.1"/>
    </source>
</evidence>
<evidence type="ECO:0000313" key="14">
    <source>
        <dbReference type="Proteomes" id="UP000443506"/>
    </source>
</evidence>
<dbReference type="RefSeq" id="WP_000985467.1">
    <property type="nucleotide sequence ID" value="NZ_AP025249.1"/>
</dbReference>
<dbReference type="AlphaFoldDB" id="A0A0Y9CS86"/>
<evidence type="ECO:0000313" key="9">
    <source>
        <dbReference type="EMBL" id="CAC8231130.1"/>
    </source>
</evidence>
<evidence type="ECO:0000313" key="4">
    <source>
        <dbReference type="EMBL" id="CAA4392164.1"/>
    </source>
</evidence>
<reference evidence="12 13" key="2">
    <citation type="submission" date="2019-12" db="EMBL/GenBank/DDBJ databases">
        <authorList>
            <consortium name="Pathogen Informatics"/>
        </authorList>
    </citation>
    <scope>NUCLEOTIDE SEQUENCE [LARGE SCALE GENOMIC DNA]</scope>
    <source>
        <strain evidence="9 19">MOS105</strain>
        <strain evidence="3 15">S040_N01_C01</strain>
        <strain evidence="2 13">S087_N01_C01</strain>
        <strain evidence="8 18">SG160</strain>
        <strain evidence="6 17">T012_N10_C04</strain>
        <strain evidence="4 12">T012_N16_C08</strain>
        <strain evidence="5 14">T065_N03_C06</strain>
        <strain evidence="7 16">T197_A02_C01</strain>
    </source>
</reference>
<dbReference type="EMBL" id="CACTWD010000017">
    <property type="protein sequence ID" value="CAA4700846.1"/>
    <property type="molecule type" value="Genomic_DNA"/>
</dbReference>
<dbReference type="Proteomes" id="UP000443708">
    <property type="component" value="Unassembled WGS sequence"/>
</dbReference>
<proteinExistence type="predicted"/>
<dbReference type="EMBL" id="RQTC01000129">
    <property type="protein sequence ID" value="RZH93004.1"/>
    <property type="molecule type" value="Genomic_DNA"/>
</dbReference>
<evidence type="ECO:0000313" key="18">
    <source>
        <dbReference type="Proteomes" id="UP000505390"/>
    </source>
</evidence>
<evidence type="ECO:0000313" key="2">
    <source>
        <dbReference type="EMBL" id="CAA4149880.1"/>
    </source>
</evidence>
<accession>A0A0Y9CS86</accession>
<comment type="caution">
    <text evidence="4">The sequence shown here is derived from an EMBL/GenBank/DDBJ whole genome shotgun (WGS) entry which is preliminary data.</text>
</comment>
<dbReference type="EMBL" id="CACUNS010000016">
    <property type="protein sequence ID" value="CAA6116763.1"/>
    <property type="molecule type" value="Genomic_DNA"/>
</dbReference>
<evidence type="ECO:0000313" key="11">
    <source>
        <dbReference type="Proteomes" id="UP000293434"/>
    </source>
</evidence>
<dbReference type="OMA" id="TEPWIFI"/>
<dbReference type="EMBL" id="CAIGXB010000011">
    <property type="protein sequence ID" value="CAC5808040.1"/>
    <property type="molecule type" value="Genomic_DNA"/>
</dbReference>
<evidence type="ECO:0000313" key="17">
    <source>
        <dbReference type="Proteomes" id="UP000459702"/>
    </source>
</evidence>
<evidence type="ECO:0000313" key="19">
    <source>
        <dbReference type="Proteomes" id="UP000507112"/>
    </source>
</evidence>
<evidence type="ECO:0000313" key="3">
    <source>
        <dbReference type="EMBL" id="CAA4154591.1"/>
    </source>
</evidence>
<dbReference type="EMBL" id="CACTPI010000012">
    <property type="protein sequence ID" value="CAA4154591.1"/>
    <property type="molecule type" value="Genomic_DNA"/>
</dbReference>
<organism evidence="4 12">
    <name type="scientific">Staphylococcus aureus</name>
    <dbReference type="NCBI Taxonomy" id="1280"/>
    <lineage>
        <taxon>Bacteria</taxon>
        <taxon>Bacillati</taxon>
        <taxon>Bacillota</taxon>
        <taxon>Bacilli</taxon>
        <taxon>Bacillales</taxon>
        <taxon>Staphylococcaceae</taxon>
        <taxon>Staphylococcus</taxon>
    </lineage>
</organism>
<name>A0A0Y9CS86_STAAU</name>
<dbReference type="Proteomes" id="UP000442696">
    <property type="component" value="Unassembled WGS sequence"/>
</dbReference>
<dbReference type="EMBL" id="CACTQT010000015">
    <property type="protein sequence ID" value="CAA4392164.1"/>
    <property type="molecule type" value="Genomic_DNA"/>
</dbReference>
<evidence type="ECO:0000313" key="12">
    <source>
        <dbReference type="Proteomes" id="UP000442696"/>
    </source>
</evidence>